<keyword evidence="4 8" id="KW-0812">Transmembrane</keyword>
<evidence type="ECO:0000256" key="2">
    <source>
        <dbReference type="ARBA" id="ARBA00010519"/>
    </source>
</evidence>
<keyword evidence="8" id="KW-0520">NAD</keyword>
<comment type="subcellular location">
    <subcellularLocation>
        <location evidence="8">Cell membrane</location>
        <topology evidence="8">Multi-pass membrane protein</topology>
    </subcellularLocation>
    <subcellularLocation>
        <location evidence="1">Membrane</location>
        <topology evidence="1">Multi-pass membrane protein</topology>
    </subcellularLocation>
</comment>
<dbReference type="PANTHER" id="PTHR11434:SF16">
    <property type="entry name" value="NADH-UBIQUINONE OXIDOREDUCTASE CHAIN 4L"/>
    <property type="match status" value="1"/>
</dbReference>
<evidence type="ECO:0000256" key="1">
    <source>
        <dbReference type="ARBA" id="ARBA00004141"/>
    </source>
</evidence>
<dbReference type="NCBIfam" id="NF004320">
    <property type="entry name" value="PRK05715.1-2"/>
    <property type="match status" value="1"/>
</dbReference>
<feature type="transmembrane region" description="Helical" evidence="8">
    <location>
        <begin position="33"/>
        <end position="53"/>
    </location>
</feature>
<keyword evidence="3 8" id="KW-0813">Transport</keyword>
<dbReference type="RefSeq" id="WP_010499416.1">
    <property type="nucleotide sequence ID" value="NZ_BSDJ01000022.1"/>
</dbReference>
<evidence type="ECO:0000313" key="9">
    <source>
        <dbReference type="EMBL" id="KEQ25232.1"/>
    </source>
</evidence>
<name>A0A081P3F9_9BACL</name>
<dbReference type="GO" id="GO:0042773">
    <property type="term" value="P:ATP synthesis coupled electron transport"/>
    <property type="evidence" value="ECO:0007669"/>
    <property type="project" value="InterPro"/>
</dbReference>
<keyword evidence="8" id="KW-1003">Cell membrane</keyword>
<dbReference type="NCBIfam" id="NF004322">
    <property type="entry name" value="PRK05715.1-4"/>
    <property type="match status" value="1"/>
</dbReference>
<keyword evidence="5 8" id="KW-0874">Quinone</keyword>
<dbReference type="NCBIfam" id="NF004323">
    <property type="entry name" value="PRK05715.1-5"/>
    <property type="match status" value="1"/>
</dbReference>
<dbReference type="HAMAP" id="MF_01456">
    <property type="entry name" value="NDH1_NuoK"/>
    <property type="match status" value="1"/>
</dbReference>
<dbReference type="GO" id="GO:0030964">
    <property type="term" value="C:NADH dehydrogenase complex"/>
    <property type="evidence" value="ECO:0007669"/>
    <property type="project" value="TreeGrafter"/>
</dbReference>
<reference evidence="9 10" key="1">
    <citation type="submission" date="2014-06" db="EMBL/GenBank/DDBJ databases">
        <title>Draft genome sequence of Paenibacillus sp. MSt1.</title>
        <authorList>
            <person name="Aw Y.K."/>
            <person name="Ong K.S."/>
            <person name="Gan H.M."/>
            <person name="Lee S.M."/>
        </authorList>
    </citation>
    <scope>NUCLEOTIDE SEQUENCE [LARGE SCALE GENOMIC DNA]</scope>
    <source>
        <strain evidence="9 10">MSt1</strain>
    </source>
</reference>
<evidence type="ECO:0000256" key="6">
    <source>
        <dbReference type="ARBA" id="ARBA00022989"/>
    </source>
</evidence>
<comment type="similarity">
    <text evidence="2 8">Belongs to the complex I subunit 4L family.</text>
</comment>
<dbReference type="GO" id="GO:0048038">
    <property type="term" value="F:quinone binding"/>
    <property type="evidence" value="ECO:0007669"/>
    <property type="project" value="UniProtKB-KW"/>
</dbReference>
<keyword evidence="7 8" id="KW-0472">Membrane</keyword>
<dbReference type="GO" id="GO:0050136">
    <property type="term" value="F:NADH dehydrogenase (quinone) (non-electrogenic) activity"/>
    <property type="evidence" value="ECO:0007669"/>
    <property type="project" value="UniProtKB-UniRule"/>
</dbReference>
<evidence type="ECO:0000313" key="10">
    <source>
        <dbReference type="Proteomes" id="UP000028123"/>
    </source>
</evidence>
<evidence type="ECO:0000256" key="5">
    <source>
        <dbReference type="ARBA" id="ARBA00022719"/>
    </source>
</evidence>
<feature type="transmembrane region" description="Helical" evidence="8">
    <location>
        <begin position="65"/>
        <end position="89"/>
    </location>
</feature>
<dbReference type="GO" id="GO:0005886">
    <property type="term" value="C:plasma membrane"/>
    <property type="evidence" value="ECO:0007669"/>
    <property type="project" value="UniProtKB-SubCell"/>
</dbReference>
<keyword evidence="6 8" id="KW-1133">Transmembrane helix</keyword>
<dbReference type="EMBL" id="JNVM01000011">
    <property type="protein sequence ID" value="KEQ25232.1"/>
    <property type="molecule type" value="Genomic_DNA"/>
</dbReference>
<dbReference type="eggNOG" id="COG0713">
    <property type="taxonomic scope" value="Bacteria"/>
</dbReference>
<sequence length="105" mass="11041">MGATGLATPYLTLAAILFCIGLYGALSKKHAVIVLLSVELMLNSVNLNLVAFSKLGVNPGLTGQIFSLFNITVAAAEVAVGIAILIALYRNKGTTDVNEMDSMKR</sequence>
<gene>
    <name evidence="8" type="primary">nuoK</name>
    <name evidence="9" type="ORF">ET33_04020</name>
</gene>
<protein>
    <recommendedName>
        <fullName evidence="8">NADH-quinone oxidoreductase subunit K</fullName>
        <ecNumber evidence="8">7.1.1.-</ecNumber>
    </recommendedName>
    <alternativeName>
        <fullName evidence="8">NADH dehydrogenase I subunit K</fullName>
    </alternativeName>
    <alternativeName>
        <fullName evidence="8">NDH-1 subunit K</fullName>
    </alternativeName>
</protein>
<dbReference type="NCBIfam" id="NF004321">
    <property type="entry name" value="PRK05715.1-3"/>
    <property type="match status" value="1"/>
</dbReference>
<dbReference type="InterPro" id="IPR039428">
    <property type="entry name" value="NUOK/Mnh_C1-like"/>
</dbReference>
<comment type="catalytic activity">
    <reaction evidence="8">
        <text>a quinone + NADH + 5 H(+)(in) = a quinol + NAD(+) + 4 H(+)(out)</text>
        <dbReference type="Rhea" id="RHEA:57888"/>
        <dbReference type="ChEBI" id="CHEBI:15378"/>
        <dbReference type="ChEBI" id="CHEBI:24646"/>
        <dbReference type="ChEBI" id="CHEBI:57540"/>
        <dbReference type="ChEBI" id="CHEBI:57945"/>
        <dbReference type="ChEBI" id="CHEBI:132124"/>
    </reaction>
</comment>
<dbReference type="Gene3D" id="1.10.287.3510">
    <property type="match status" value="1"/>
</dbReference>
<keyword evidence="10" id="KW-1185">Reference proteome</keyword>
<dbReference type="FunFam" id="1.10.287.3510:FF:000001">
    <property type="entry name" value="NADH-quinone oxidoreductase subunit K"/>
    <property type="match status" value="1"/>
</dbReference>
<dbReference type="AlphaFoldDB" id="A0A081P3F9"/>
<comment type="caution">
    <text evidence="9">The sequence shown here is derived from an EMBL/GenBank/DDBJ whole genome shotgun (WGS) entry which is preliminary data.</text>
</comment>
<evidence type="ECO:0000256" key="7">
    <source>
        <dbReference type="ARBA" id="ARBA00023136"/>
    </source>
</evidence>
<organism evidence="9 10">
    <name type="scientific">Paenibacillus tyrfis</name>
    <dbReference type="NCBI Taxonomy" id="1501230"/>
    <lineage>
        <taxon>Bacteria</taxon>
        <taxon>Bacillati</taxon>
        <taxon>Bacillota</taxon>
        <taxon>Bacilli</taxon>
        <taxon>Bacillales</taxon>
        <taxon>Paenibacillaceae</taxon>
        <taxon>Paenibacillus</taxon>
    </lineage>
</organism>
<feature type="transmembrane region" description="Helical" evidence="8">
    <location>
        <begin position="6"/>
        <end position="26"/>
    </location>
</feature>
<dbReference type="OrthoDB" id="9810120at2"/>
<dbReference type="PANTHER" id="PTHR11434">
    <property type="entry name" value="NADH-UBIQUINONE OXIDOREDUCTASE SUBUNIT ND4L"/>
    <property type="match status" value="1"/>
</dbReference>
<dbReference type="InterPro" id="IPR001133">
    <property type="entry name" value="NADH_UbQ_OxRdtase_chain4L/K"/>
</dbReference>
<accession>A0A081P3F9</accession>
<comment type="function">
    <text evidence="8">NDH-1 shuttles electrons from NADH, via FMN and iron-sulfur (Fe-S) centers, to quinones in the respiratory chain. The immediate electron acceptor for the enzyme in this species is believed to be a menaquinone. Couples the redox reaction to proton translocation (for every two electrons transferred, four hydrogen ions are translocated across the cytoplasmic membrane), and thus conserves the redox energy in a proton gradient.</text>
</comment>
<evidence type="ECO:0000256" key="8">
    <source>
        <dbReference type="HAMAP-Rule" id="MF_01456"/>
    </source>
</evidence>
<dbReference type="Proteomes" id="UP000028123">
    <property type="component" value="Unassembled WGS sequence"/>
</dbReference>
<evidence type="ECO:0000256" key="3">
    <source>
        <dbReference type="ARBA" id="ARBA00022448"/>
    </source>
</evidence>
<evidence type="ECO:0000256" key="4">
    <source>
        <dbReference type="ARBA" id="ARBA00022692"/>
    </source>
</evidence>
<dbReference type="EC" id="7.1.1.-" evidence="8"/>
<keyword evidence="8" id="KW-1278">Translocase</keyword>
<proteinExistence type="inferred from homology"/>
<comment type="subunit">
    <text evidence="8">NDH-1 is composed of 14 different subunits. Subunits NuoA, H, J, K, L, M, N constitute the membrane sector of the complex.</text>
</comment>
<dbReference type="Pfam" id="PF00420">
    <property type="entry name" value="Oxidored_q2"/>
    <property type="match status" value="1"/>
</dbReference>